<keyword evidence="8" id="KW-0378">Hydrolase</keyword>
<proteinExistence type="inferred from homology"/>
<evidence type="ECO:0000256" key="6">
    <source>
        <dbReference type="SAM" id="Phobius"/>
    </source>
</evidence>
<accession>A0A421NXE0</accession>
<feature type="transmembrane region" description="Helical" evidence="6">
    <location>
        <begin position="59"/>
        <end position="79"/>
    </location>
</feature>
<dbReference type="Pfam" id="PF00004">
    <property type="entry name" value="AAA"/>
    <property type="match status" value="1"/>
</dbReference>
<dbReference type="InterPro" id="IPR003960">
    <property type="entry name" value="ATPase_AAA_CS"/>
</dbReference>
<dbReference type="GO" id="GO:0016887">
    <property type="term" value="F:ATP hydrolysis activity"/>
    <property type="evidence" value="ECO:0007669"/>
    <property type="project" value="InterPro"/>
</dbReference>
<comment type="similarity">
    <text evidence="1 4">Belongs to the AAA ATPase family.</text>
</comment>
<dbReference type="InterPro" id="IPR050221">
    <property type="entry name" value="26S_Proteasome_ATPase"/>
</dbReference>
<evidence type="ECO:0000256" key="2">
    <source>
        <dbReference type="ARBA" id="ARBA00022741"/>
    </source>
</evidence>
<dbReference type="InterPro" id="IPR003593">
    <property type="entry name" value="AAA+_ATPase"/>
</dbReference>
<keyword evidence="2 4" id="KW-0547">Nucleotide-binding</keyword>
<dbReference type="PANTHER" id="PTHR23073">
    <property type="entry name" value="26S PROTEASOME REGULATORY SUBUNIT"/>
    <property type="match status" value="1"/>
</dbReference>
<dbReference type="SUPFAM" id="SSF52540">
    <property type="entry name" value="P-loop containing nucleoside triphosphate hydrolases"/>
    <property type="match status" value="1"/>
</dbReference>
<comment type="caution">
    <text evidence="8">The sequence shown here is derived from an EMBL/GenBank/DDBJ whole genome shotgun (WGS) entry which is preliminary data.</text>
</comment>
<name>A0A421NXE0_9MOLU</name>
<dbReference type="EMBL" id="MPBG01000005">
    <property type="protein sequence ID" value="RMI88701.1"/>
    <property type="molecule type" value="Genomic_DNA"/>
</dbReference>
<evidence type="ECO:0000259" key="7">
    <source>
        <dbReference type="SMART" id="SM00382"/>
    </source>
</evidence>
<protein>
    <submittedName>
        <fullName evidence="8">ATP-dependent Zn protease</fullName>
    </submittedName>
</protein>
<dbReference type="GO" id="GO:0005524">
    <property type="term" value="F:ATP binding"/>
    <property type="evidence" value="ECO:0007669"/>
    <property type="project" value="UniProtKB-KW"/>
</dbReference>
<dbReference type="AlphaFoldDB" id="A0A421NXE0"/>
<keyword evidence="3 4" id="KW-0067">ATP-binding</keyword>
<keyword evidence="6" id="KW-0472">Membrane</keyword>
<keyword evidence="8" id="KW-0645">Protease</keyword>
<dbReference type="Proteomes" id="UP000283896">
    <property type="component" value="Unassembled WGS sequence"/>
</dbReference>
<keyword evidence="6" id="KW-1133">Transmembrane helix</keyword>
<evidence type="ECO:0000313" key="8">
    <source>
        <dbReference type="EMBL" id="RMI88701.1"/>
    </source>
</evidence>
<dbReference type="GO" id="GO:0006508">
    <property type="term" value="P:proteolysis"/>
    <property type="evidence" value="ECO:0007669"/>
    <property type="project" value="UniProtKB-KW"/>
</dbReference>
<evidence type="ECO:0000256" key="4">
    <source>
        <dbReference type="RuleBase" id="RU003651"/>
    </source>
</evidence>
<feature type="region of interest" description="Disordered" evidence="5">
    <location>
        <begin position="1"/>
        <end position="42"/>
    </location>
</feature>
<evidence type="ECO:0000313" key="9">
    <source>
        <dbReference type="Proteomes" id="UP000283896"/>
    </source>
</evidence>
<sequence length="436" mass="49790">MSTPIKKPTQKTIKTTKKTPKETIKTPLTPTTYGTSAPQPEQQKEILQPTKEVKKFPTLLMITIVLLFSQILVGTYVWIHHQTITEIEEKTDKNQNQATITPKQIEELETKLKEKIDQTQNNSQEELLSNPTQSTDDENSMFQPTNPEKFLSFDKLIGFKNELKAVEGFLDYLKNKDNYQGIGEVEPPLGILMYGCPGTGKTTLARALAKETNLPFFEVSSPLFSQKFKGIAPQMVKDLFEIARNVAEENNGAIIFLDECETIFTDLSSLEAGSEIANVVNQFKTEMTLMENNPEKPIFIIGATNHEEQIDEAIKSRFTFNIEVKPGTKSERKQFLEFMIKRRKNPYSDEAKTYLLEVINESLEFLPEHQQFLRANRTLENLLKATVNNFAKNRGQGETRRNEINKEDLKQAYKMIISQDTEVLDKIENHNKGGDK</sequence>
<feature type="domain" description="AAA+ ATPase" evidence="7">
    <location>
        <begin position="187"/>
        <end position="328"/>
    </location>
</feature>
<evidence type="ECO:0000256" key="1">
    <source>
        <dbReference type="ARBA" id="ARBA00006914"/>
    </source>
</evidence>
<organism evidence="8 9">
    <name type="scientific">Candidatus Phytoplasma solani</name>
    <dbReference type="NCBI Taxonomy" id="69896"/>
    <lineage>
        <taxon>Bacteria</taxon>
        <taxon>Bacillati</taxon>
        <taxon>Mycoplasmatota</taxon>
        <taxon>Mollicutes</taxon>
        <taxon>Acholeplasmatales</taxon>
        <taxon>Acholeplasmataceae</taxon>
        <taxon>Candidatus Phytoplasma</taxon>
        <taxon>16SrXII (Stolbur group)</taxon>
    </lineage>
</organism>
<dbReference type="CDD" id="cd19481">
    <property type="entry name" value="RecA-like_protease"/>
    <property type="match status" value="1"/>
</dbReference>
<reference evidence="9" key="1">
    <citation type="submission" date="2016-11" db="EMBL/GenBank/DDBJ databases">
        <title>Genome sequence of Candidatus Phytoplasma solani strain SA-1.</title>
        <authorList>
            <person name="Haryono M."/>
            <person name="Samarzija I."/>
            <person name="Seruga Music M."/>
            <person name="Hogenhout S."/>
            <person name="Kuo C.-H."/>
        </authorList>
    </citation>
    <scope>NUCLEOTIDE SEQUENCE [LARGE SCALE GENOMIC DNA]</scope>
    <source>
        <strain evidence="9">SA-1</strain>
    </source>
</reference>
<dbReference type="InterPro" id="IPR003959">
    <property type="entry name" value="ATPase_AAA_core"/>
</dbReference>
<dbReference type="GO" id="GO:0008233">
    <property type="term" value="F:peptidase activity"/>
    <property type="evidence" value="ECO:0007669"/>
    <property type="project" value="UniProtKB-KW"/>
</dbReference>
<feature type="compositionally biased region" description="Low complexity" evidence="5">
    <location>
        <begin position="1"/>
        <end position="13"/>
    </location>
</feature>
<keyword evidence="6" id="KW-0812">Transmembrane</keyword>
<gene>
    <name evidence="8" type="primary">hflB</name>
    <name evidence="8" type="ORF">PSSA1_v1c4300</name>
</gene>
<keyword evidence="9" id="KW-1185">Reference proteome</keyword>
<dbReference type="InterPro" id="IPR027417">
    <property type="entry name" value="P-loop_NTPase"/>
</dbReference>
<feature type="region of interest" description="Disordered" evidence="5">
    <location>
        <begin position="116"/>
        <end position="143"/>
    </location>
</feature>
<dbReference type="SMART" id="SM00382">
    <property type="entry name" value="AAA"/>
    <property type="match status" value="1"/>
</dbReference>
<dbReference type="PROSITE" id="PS00674">
    <property type="entry name" value="AAA"/>
    <property type="match status" value="1"/>
</dbReference>
<evidence type="ECO:0000256" key="3">
    <source>
        <dbReference type="ARBA" id="ARBA00022840"/>
    </source>
</evidence>
<evidence type="ECO:0000256" key="5">
    <source>
        <dbReference type="SAM" id="MobiDB-lite"/>
    </source>
</evidence>
<dbReference type="STRING" id="69896.S284_01050"/>
<dbReference type="Gene3D" id="3.40.50.300">
    <property type="entry name" value="P-loop containing nucleotide triphosphate hydrolases"/>
    <property type="match status" value="1"/>
</dbReference>
<feature type="compositionally biased region" description="Polar residues" evidence="5">
    <location>
        <begin position="118"/>
        <end position="143"/>
    </location>
</feature>